<evidence type="ECO:0000256" key="2">
    <source>
        <dbReference type="ARBA" id="ARBA00022692"/>
    </source>
</evidence>
<dbReference type="InterPro" id="IPR024528">
    <property type="entry name" value="ThrE_2"/>
</dbReference>
<keyword evidence="3" id="KW-1133">Transmembrane helix</keyword>
<evidence type="ECO:0000256" key="5">
    <source>
        <dbReference type="ARBA" id="ARBA00034125"/>
    </source>
</evidence>
<dbReference type="GO" id="GO:0016020">
    <property type="term" value="C:membrane"/>
    <property type="evidence" value="ECO:0007669"/>
    <property type="project" value="UniProtKB-SubCell"/>
</dbReference>
<dbReference type="Proteomes" id="UP000251123">
    <property type="component" value="Unassembled WGS sequence"/>
</dbReference>
<evidence type="ECO:0000256" key="1">
    <source>
        <dbReference type="ARBA" id="ARBA00004141"/>
    </source>
</evidence>
<protein>
    <submittedName>
        <fullName evidence="7">Inner membrane protein</fullName>
    </submittedName>
</protein>
<dbReference type="Pfam" id="PF12821">
    <property type="entry name" value="ThrE_2"/>
    <property type="match status" value="1"/>
</dbReference>
<evidence type="ECO:0000259" key="6">
    <source>
        <dbReference type="Pfam" id="PF12821"/>
    </source>
</evidence>
<keyword evidence="2" id="KW-0812">Transmembrane</keyword>
<evidence type="ECO:0000313" key="7">
    <source>
        <dbReference type="EMBL" id="SQC18933.1"/>
    </source>
</evidence>
<evidence type="ECO:0000256" key="3">
    <source>
        <dbReference type="ARBA" id="ARBA00022989"/>
    </source>
</evidence>
<proteinExistence type="inferred from homology"/>
<evidence type="ECO:0000256" key="4">
    <source>
        <dbReference type="ARBA" id="ARBA00023136"/>
    </source>
</evidence>
<name>A0A2X3D0V2_KLEPN</name>
<accession>A0A2X3D0V2</accession>
<sequence length="44" mass="4678">MLLAAIPAVGFAMVFNVPQRALRWCALLGAIGHGSRMIMMSAGF</sequence>
<comment type="similarity">
    <text evidence="5">Belongs to the ThrE exporter (TC 2.A.79) family.</text>
</comment>
<feature type="domain" description="Threonine/Serine exporter ThrE" evidence="6">
    <location>
        <begin position="1"/>
        <end position="43"/>
    </location>
</feature>
<reference evidence="7 8" key="1">
    <citation type="submission" date="2018-06" db="EMBL/GenBank/DDBJ databases">
        <authorList>
            <consortium name="Pathogen Informatics"/>
            <person name="Doyle S."/>
        </authorList>
    </citation>
    <scope>NUCLEOTIDE SEQUENCE [LARGE SCALE GENOMIC DNA]</scope>
    <source>
        <strain evidence="7 8">NCTC9601</strain>
    </source>
</reference>
<dbReference type="AlphaFoldDB" id="A0A2X3D0V2"/>
<evidence type="ECO:0000313" key="8">
    <source>
        <dbReference type="Proteomes" id="UP000251123"/>
    </source>
</evidence>
<dbReference type="EMBL" id="UASN01000022">
    <property type="protein sequence ID" value="SQC18933.1"/>
    <property type="molecule type" value="Genomic_DNA"/>
</dbReference>
<keyword evidence="4" id="KW-0472">Membrane</keyword>
<organism evidence="7 8">
    <name type="scientific">Klebsiella pneumoniae</name>
    <dbReference type="NCBI Taxonomy" id="573"/>
    <lineage>
        <taxon>Bacteria</taxon>
        <taxon>Pseudomonadati</taxon>
        <taxon>Pseudomonadota</taxon>
        <taxon>Gammaproteobacteria</taxon>
        <taxon>Enterobacterales</taxon>
        <taxon>Enterobacteriaceae</taxon>
        <taxon>Klebsiella/Raoultella group</taxon>
        <taxon>Klebsiella</taxon>
        <taxon>Klebsiella pneumoniae complex</taxon>
    </lineage>
</organism>
<comment type="subcellular location">
    <subcellularLocation>
        <location evidence="1">Membrane</location>
        <topology evidence="1">Multi-pass membrane protein</topology>
    </subcellularLocation>
</comment>
<gene>
    <name evidence="7" type="primary">yjjB</name>
    <name evidence="7" type="ORF">NCTC9601_05709</name>
</gene>